<gene>
    <name evidence="2" type="ORF">QR680_012195</name>
</gene>
<evidence type="ECO:0000313" key="3">
    <source>
        <dbReference type="Proteomes" id="UP001175271"/>
    </source>
</evidence>
<keyword evidence="3" id="KW-1185">Reference proteome</keyword>
<accession>A0AA39I190</accession>
<dbReference type="AlphaFoldDB" id="A0AA39I190"/>
<organism evidence="2 3">
    <name type="scientific">Steinernema hermaphroditum</name>
    <dbReference type="NCBI Taxonomy" id="289476"/>
    <lineage>
        <taxon>Eukaryota</taxon>
        <taxon>Metazoa</taxon>
        <taxon>Ecdysozoa</taxon>
        <taxon>Nematoda</taxon>
        <taxon>Chromadorea</taxon>
        <taxon>Rhabditida</taxon>
        <taxon>Tylenchina</taxon>
        <taxon>Panagrolaimomorpha</taxon>
        <taxon>Strongyloidoidea</taxon>
        <taxon>Steinernematidae</taxon>
        <taxon>Steinernema</taxon>
    </lineage>
</organism>
<feature type="compositionally biased region" description="Basic residues" evidence="1">
    <location>
        <begin position="139"/>
        <end position="155"/>
    </location>
</feature>
<feature type="region of interest" description="Disordered" evidence="1">
    <location>
        <begin position="258"/>
        <end position="347"/>
    </location>
</feature>
<feature type="region of interest" description="Disordered" evidence="1">
    <location>
        <begin position="92"/>
        <end position="123"/>
    </location>
</feature>
<dbReference type="Gene3D" id="2.60.40.3770">
    <property type="match status" value="1"/>
</dbReference>
<dbReference type="Proteomes" id="UP001175271">
    <property type="component" value="Unassembled WGS sequence"/>
</dbReference>
<comment type="caution">
    <text evidence="2">The sequence shown here is derived from an EMBL/GenBank/DDBJ whole genome shotgun (WGS) entry which is preliminary data.</text>
</comment>
<sequence>MEKTVSDDCHSTTLHELRGCYNCDAGSSTEVRCTSTFTNITGQITCATHSFNVYCTPSGHESILRFHFNEANIFEECIISCGSVADGDKLFPPISESRSDGQIAAHQRGQWKEGNRKPNEPSALPRQADTFIIFLRLKRKQNPRRKRTPTTRGSRKPFLDSDGGEDTTPKGYPSTAALLRRERLTKISLVRNKIPSFRKTSSTLPDQELRHCSDSYDQPATPVPDDTPNPQVKDDLVITASEAGRSVATRATEELKIATSPVADETTEGKDKRRVAGATDAFSAAAEKKKLDRTRIRRNPTRPAPDLPTPILTSLRGPTPSSSVPQPKRAPSSTRSPSRGLQDVEVSPSLTVLDLRIKTIDQGIPPHPIL</sequence>
<feature type="compositionally biased region" description="Polar residues" evidence="1">
    <location>
        <begin position="319"/>
        <end position="339"/>
    </location>
</feature>
<evidence type="ECO:0000256" key="1">
    <source>
        <dbReference type="SAM" id="MobiDB-lite"/>
    </source>
</evidence>
<protein>
    <submittedName>
        <fullName evidence="2">Uncharacterized protein</fullName>
    </submittedName>
</protein>
<reference evidence="2" key="1">
    <citation type="submission" date="2023-06" db="EMBL/GenBank/DDBJ databases">
        <title>Genomic analysis of the entomopathogenic nematode Steinernema hermaphroditum.</title>
        <authorList>
            <person name="Schwarz E.M."/>
            <person name="Heppert J.K."/>
            <person name="Baniya A."/>
            <person name="Schwartz H.T."/>
            <person name="Tan C.-H."/>
            <person name="Antoshechkin I."/>
            <person name="Sternberg P.W."/>
            <person name="Goodrich-Blair H."/>
            <person name="Dillman A.R."/>
        </authorList>
    </citation>
    <scope>NUCLEOTIDE SEQUENCE</scope>
    <source>
        <strain evidence="2">PS9179</strain>
        <tissue evidence="2">Whole animal</tissue>
    </source>
</reference>
<name>A0AA39I190_9BILA</name>
<feature type="region of interest" description="Disordered" evidence="1">
    <location>
        <begin position="139"/>
        <end position="175"/>
    </location>
</feature>
<feature type="region of interest" description="Disordered" evidence="1">
    <location>
        <begin position="198"/>
        <end position="231"/>
    </location>
</feature>
<dbReference type="EMBL" id="JAUCMV010000002">
    <property type="protein sequence ID" value="KAK0415926.1"/>
    <property type="molecule type" value="Genomic_DNA"/>
</dbReference>
<proteinExistence type="predicted"/>
<feature type="compositionally biased region" description="Basic and acidic residues" evidence="1">
    <location>
        <begin position="110"/>
        <end position="119"/>
    </location>
</feature>
<evidence type="ECO:0000313" key="2">
    <source>
        <dbReference type="EMBL" id="KAK0415926.1"/>
    </source>
</evidence>